<gene>
    <name evidence="1" type="ORF">BDY19DRAFT_1086641</name>
</gene>
<evidence type="ECO:0000313" key="1">
    <source>
        <dbReference type="EMBL" id="KAI0090576.1"/>
    </source>
</evidence>
<dbReference type="Proteomes" id="UP001055072">
    <property type="component" value="Unassembled WGS sequence"/>
</dbReference>
<comment type="caution">
    <text evidence="1">The sequence shown here is derived from an EMBL/GenBank/DDBJ whole genome shotgun (WGS) entry which is preliminary data.</text>
</comment>
<protein>
    <submittedName>
        <fullName evidence="1">KRI1-like family C-terminal-domain-containing protein</fullName>
    </submittedName>
</protein>
<organism evidence="1 2">
    <name type="scientific">Irpex rosettiformis</name>
    <dbReference type="NCBI Taxonomy" id="378272"/>
    <lineage>
        <taxon>Eukaryota</taxon>
        <taxon>Fungi</taxon>
        <taxon>Dikarya</taxon>
        <taxon>Basidiomycota</taxon>
        <taxon>Agaricomycotina</taxon>
        <taxon>Agaricomycetes</taxon>
        <taxon>Polyporales</taxon>
        <taxon>Irpicaceae</taxon>
        <taxon>Irpex</taxon>
    </lineage>
</organism>
<dbReference type="EMBL" id="MU274907">
    <property type="protein sequence ID" value="KAI0090576.1"/>
    <property type="molecule type" value="Genomic_DNA"/>
</dbReference>
<proteinExistence type="predicted"/>
<evidence type="ECO:0000313" key="2">
    <source>
        <dbReference type="Proteomes" id="UP001055072"/>
    </source>
</evidence>
<sequence>MLDDSDSEEDISHLTINEHYAKAFEYRKEREELAKLKEKYGSDAEEDDGSEEDSEDAESEDEDGEELTPAVDAAILRTLARIKRKDPSIYDQEKGVYDEEIEKTGELKLSSRTRKDKDKPLTIRQHALQSVFNPTSRSPSPEPLTHVKEQEALRSETIAAFHTAIDANDDSDDDDLLIPREKAKDELEREEEEYKEFLKREVGENLDELIRVEVEDEGGIIVKVEEGDTERKKNKKSKSKKVNQNKTEEDHKFLMNYILNRGWIDRSAKRLPTYKEITGSSKGKQRATEDDADTDENETSGEEGEEGLEEDEEFDDLADVFESSYNFRFEEPGADQISRYPRNIASTIRREDTQRKEARQRRKERKEEEKQKKKKEVRRLKSLKMKEIREKLERIGKEGGKNVDEDETLQELDLEGDWDPDAHDAQMHKVYGDDDEGGFDGDLEKPTWDDDIDIDDIAPEASDNLKKKKKKKKSKHQEEKEDGVDLDEMDADANYYDGDEWDGTEEMRKRKLDEYMDELYGLEFNDMVGDMPTRFKYTKVESDAFALSPVDILLATDAELNQYVGLKKLAPYRKGALPWDKNRNARLKELKSSLQERKTALGTGDDISKVMPTKKRKGKKERMRAKAAIEQEETGESYDQASAAVQGESKPPSKKRKVKQEAAKQPEHADSDPGPSKAKRRRHKKPGKTSVDA</sequence>
<keyword evidence="2" id="KW-1185">Reference proteome</keyword>
<reference evidence="1" key="1">
    <citation type="journal article" date="2021" name="Environ. Microbiol.">
        <title>Gene family expansions and transcriptome signatures uncover fungal adaptations to wood decay.</title>
        <authorList>
            <person name="Hage H."/>
            <person name="Miyauchi S."/>
            <person name="Viragh M."/>
            <person name="Drula E."/>
            <person name="Min B."/>
            <person name="Chaduli D."/>
            <person name="Navarro D."/>
            <person name="Favel A."/>
            <person name="Norest M."/>
            <person name="Lesage-Meessen L."/>
            <person name="Balint B."/>
            <person name="Merenyi Z."/>
            <person name="de Eugenio L."/>
            <person name="Morin E."/>
            <person name="Martinez A.T."/>
            <person name="Baldrian P."/>
            <person name="Stursova M."/>
            <person name="Martinez M.J."/>
            <person name="Novotny C."/>
            <person name="Magnuson J.K."/>
            <person name="Spatafora J.W."/>
            <person name="Maurice S."/>
            <person name="Pangilinan J."/>
            <person name="Andreopoulos W."/>
            <person name="LaButti K."/>
            <person name="Hundley H."/>
            <person name="Na H."/>
            <person name="Kuo A."/>
            <person name="Barry K."/>
            <person name="Lipzen A."/>
            <person name="Henrissat B."/>
            <person name="Riley R."/>
            <person name="Ahrendt S."/>
            <person name="Nagy L.G."/>
            <person name="Grigoriev I.V."/>
            <person name="Martin F."/>
            <person name="Rosso M.N."/>
        </authorList>
    </citation>
    <scope>NUCLEOTIDE SEQUENCE</scope>
    <source>
        <strain evidence="1">CBS 384.51</strain>
    </source>
</reference>
<accession>A0ACB8U8L4</accession>
<name>A0ACB8U8L4_9APHY</name>